<dbReference type="EMBL" id="JBHRXV010000011">
    <property type="protein sequence ID" value="MFC3713475.1"/>
    <property type="molecule type" value="Genomic_DNA"/>
</dbReference>
<accession>A0ABV7XBF1</accession>
<dbReference type="RefSeq" id="WP_380862004.1">
    <property type="nucleotide sequence ID" value="NZ_JBHRXV010000011.1"/>
</dbReference>
<protein>
    <submittedName>
        <fullName evidence="1">DUF1289 domain-containing protein</fullName>
    </submittedName>
</protein>
<dbReference type="Pfam" id="PF06945">
    <property type="entry name" value="DUF1289"/>
    <property type="match status" value="1"/>
</dbReference>
<dbReference type="PANTHER" id="PTHR35175">
    <property type="entry name" value="DUF1289 DOMAIN-CONTAINING PROTEIN"/>
    <property type="match status" value="1"/>
</dbReference>
<proteinExistence type="predicted"/>
<organism evidence="1 2">
    <name type="scientific">Sphingoaurantiacus capsulatus</name>
    <dbReference type="NCBI Taxonomy" id="1771310"/>
    <lineage>
        <taxon>Bacteria</taxon>
        <taxon>Pseudomonadati</taxon>
        <taxon>Pseudomonadota</taxon>
        <taxon>Alphaproteobacteria</taxon>
        <taxon>Sphingomonadales</taxon>
        <taxon>Sphingosinicellaceae</taxon>
        <taxon>Sphingoaurantiacus</taxon>
    </lineage>
</organism>
<evidence type="ECO:0000313" key="2">
    <source>
        <dbReference type="Proteomes" id="UP001595615"/>
    </source>
</evidence>
<keyword evidence="2" id="KW-1185">Reference proteome</keyword>
<dbReference type="PANTHER" id="PTHR35175:SF2">
    <property type="entry name" value="DUF1289 DOMAIN-CONTAINING PROTEIN"/>
    <property type="match status" value="1"/>
</dbReference>
<evidence type="ECO:0000313" key="1">
    <source>
        <dbReference type="EMBL" id="MFC3713475.1"/>
    </source>
</evidence>
<dbReference type="InterPro" id="IPR010710">
    <property type="entry name" value="DUF1289"/>
</dbReference>
<dbReference type="Proteomes" id="UP001595615">
    <property type="component" value="Unassembled WGS sequence"/>
</dbReference>
<gene>
    <name evidence="1" type="ORF">ACFOMD_12890</name>
</gene>
<name>A0ABV7XBF1_9SPHN</name>
<sequence>MLSPCTKVCSIDAATGWCLGCARSLPEIAAWASVGDAEHAVILAALPARRAKLDAIHGEAHADRAE</sequence>
<comment type="caution">
    <text evidence="1">The sequence shown here is derived from an EMBL/GenBank/DDBJ whole genome shotgun (WGS) entry which is preliminary data.</text>
</comment>
<reference evidence="2" key="1">
    <citation type="journal article" date="2019" name="Int. J. Syst. Evol. Microbiol.">
        <title>The Global Catalogue of Microorganisms (GCM) 10K type strain sequencing project: providing services to taxonomists for standard genome sequencing and annotation.</title>
        <authorList>
            <consortium name="The Broad Institute Genomics Platform"/>
            <consortium name="The Broad Institute Genome Sequencing Center for Infectious Disease"/>
            <person name="Wu L."/>
            <person name="Ma J."/>
        </authorList>
    </citation>
    <scope>NUCLEOTIDE SEQUENCE [LARGE SCALE GENOMIC DNA]</scope>
    <source>
        <strain evidence="2">KCTC 42644</strain>
    </source>
</reference>